<dbReference type="Proteomes" id="UP000799767">
    <property type="component" value="Unassembled WGS sequence"/>
</dbReference>
<reference evidence="2" key="1">
    <citation type="journal article" date="2020" name="Stud. Mycol.">
        <title>101 Dothideomycetes genomes: a test case for predicting lifestyles and emergence of pathogens.</title>
        <authorList>
            <person name="Haridas S."/>
            <person name="Albert R."/>
            <person name="Binder M."/>
            <person name="Bloem J."/>
            <person name="Labutti K."/>
            <person name="Salamov A."/>
            <person name="Andreopoulos B."/>
            <person name="Baker S."/>
            <person name="Barry K."/>
            <person name="Bills G."/>
            <person name="Bluhm B."/>
            <person name="Cannon C."/>
            <person name="Castanera R."/>
            <person name="Culley D."/>
            <person name="Daum C."/>
            <person name="Ezra D."/>
            <person name="Gonzalez J."/>
            <person name="Henrissat B."/>
            <person name="Kuo A."/>
            <person name="Liang C."/>
            <person name="Lipzen A."/>
            <person name="Lutzoni F."/>
            <person name="Magnuson J."/>
            <person name="Mondo S."/>
            <person name="Nolan M."/>
            <person name="Ohm R."/>
            <person name="Pangilinan J."/>
            <person name="Park H.-J."/>
            <person name="Ramirez L."/>
            <person name="Alfaro M."/>
            <person name="Sun H."/>
            <person name="Tritt A."/>
            <person name="Yoshinaga Y."/>
            <person name="Zwiers L.-H."/>
            <person name="Turgeon B."/>
            <person name="Goodwin S."/>
            <person name="Spatafora J."/>
            <person name="Crous P."/>
            <person name="Grigoriev I."/>
        </authorList>
    </citation>
    <scope>NUCLEOTIDE SEQUENCE</scope>
    <source>
        <strain evidence="2">CBS 113389</strain>
    </source>
</reference>
<feature type="compositionally biased region" description="Polar residues" evidence="1">
    <location>
        <begin position="371"/>
        <end position="387"/>
    </location>
</feature>
<organism evidence="2 3">
    <name type="scientific">Neohortaea acidophila</name>
    <dbReference type="NCBI Taxonomy" id="245834"/>
    <lineage>
        <taxon>Eukaryota</taxon>
        <taxon>Fungi</taxon>
        <taxon>Dikarya</taxon>
        <taxon>Ascomycota</taxon>
        <taxon>Pezizomycotina</taxon>
        <taxon>Dothideomycetes</taxon>
        <taxon>Dothideomycetidae</taxon>
        <taxon>Mycosphaerellales</taxon>
        <taxon>Teratosphaeriaceae</taxon>
        <taxon>Neohortaea</taxon>
    </lineage>
</organism>
<dbReference type="AlphaFoldDB" id="A0A6A6PVG4"/>
<feature type="compositionally biased region" description="Polar residues" evidence="1">
    <location>
        <begin position="308"/>
        <end position="339"/>
    </location>
</feature>
<feature type="region of interest" description="Disordered" evidence="1">
    <location>
        <begin position="273"/>
        <end position="296"/>
    </location>
</feature>
<evidence type="ECO:0000313" key="3">
    <source>
        <dbReference type="Proteomes" id="UP000799767"/>
    </source>
</evidence>
<proteinExistence type="predicted"/>
<dbReference type="GeneID" id="54474194"/>
<feature type="compositionally biased region" description="Basic residues" evidence="1">
    <location>
        <begin position="394"/>
        <end position="403"/>
    </location>
</feature>
<feature type="region of interest" description="Disordered" evidence="1">
    <location>
        <begin position="66"/>
        <end position="99"/>
    </location>
</feature>
<name>A0A6A6PVG4_9PEZI</name>
<keyword evidence="3" id="KW-1185">Reference proteome</keyword>
<gene>
    <name evidence="2" type="ORF">BDY17DRAFT_294748</name>
</gene>
<feature type="region of interest" description="Disordered" evidence="1">
    <location>
        <begin position="1"/>
        <end position="31"/>
    </location>
</feature>
<evidence type="ECO:0000256" key="1">
    <source>
        <dbReference type="SAM" id="MobiDB-lite"/>
    </source>
</evidence>
<dbReference type="RefSeq" id="XP_033590562.1">
    <property type="nucleotide sequence ID" value="XM_033733192.1"/>
</dbReference>
<feature type="region of interest" description="Disordered" evidence="1">
    <location>
        <begin position="308"/>
        <end position="420"/>
    </location>
</feature>
<sequence length="420" mass="46487">MLLDAEEDLHQPIWDPQGLMSFDQRRDTPEPSSLAVIRGSQMMDDYGGMPANVRSIEMRQRLPSHVETLLERPTPGYERGESPAKDFEDSRTSNKYQADVQLSEPPDQLRITLVRTAANAEDDKLLFTAASEAQSEDSQSDDEELWREILKIKHPPSSHHSLRALHSASAHIATSDSHIDHPELQHFIRALNGGDNSVGGVVRPDDQPSMTDRQHDEGLKEGIPKAPSPMQSPSTSFHQIETLARHKTIEERRINDDADDEALWRQFIVGTQSSSISSEHGIDDARTNASTTGHGTITAAPSLFNISGLGTSDEANPGNSQWVDSSVQSAGPSRTSSHGSDARSIDAEYDAQSKDRDAATHDGRDVESIEDVQSPTFHNEASFNIHSTPLRVLNPHRFKKPSKPRCEPGQKANLFRLPRR</sequence>
<feature type="region of interest" description="Disordered" evidence="1">
    <location>
        <begin position="205"/>
        <end position="235"/>
    </location>
</feature>
<feature type="compositionally biased region" description="Basic and acidic residues" evidence="1">
    <location>
        <begin position="78"/>
        <end position="92"/>
    </location>
</feature>
<feature type="compositionally biased region" description="Basic and acidic residues" evidence="1">
    <location>
        <begin position="212"/>
        <end position="223"/>
    </location>
</feature>
<evidence type="ECO:0000313" key="2">
    <source>
        <dbReference type="EMBL" id="KAF2483992.1"/>
    </source>
</evidence>
<protein>
    <submittedName>
        <fullName evidence="2">Uncharacterized protein</fullName>
    </submittedName>
</protein>
<feature type="compositionally biased region" description="Basic and acidic residues" evidence="1">
    <location>
        <begin position="340"/>
        <end position="367"/>
    </location>
</feature>
<dbReference type="EMBL" id="MU001634">
    <property type="protein sequence ID" value="KAF2483992.1"/>
    <property type="molecule type" value="Genomic_DNA"/>
</dbReference>
<accession>A0A6A6PVG4</accession>